<dbReference type="Gene3D" id="3.40.190.290">
    <property type="match status" value="1"/>
</dbReference>
<accession>A0A7I7XNJ2</accession>
<organism evidence="8 9">
    <name type="scientific">Mycolicibacterium madagascariense</name>
    <dbReference type="NCBI Taxonomy" id="212765"/>
    <lineage>
        <taxon>Bacteria</taxon>
        <taxon>Bacillati</taxon>
        <taxon>Actinomycetota</taxon>
        <taxon>Actinomycetes</taxon>
        <taxon>Mycobacteriales</taxon>
        <taxon>Mycobacteriaceae</taxon>
        <taxon>Mycolicibacterium</taxon>
    </lineage>
</organism>
<dbReference type="InterPro" id="IPR036388">
    <property type="entry name" value="WH-like_DNA-bd_sf"/>
</dbReference>
<keyword evidence="9" id="KW-1185">Reference proteome</keyword>
<keyword evidence="5" id="KW-0804">Transcription</keyword>
<dbReference type="SUPFAM" id="SSF53850">
    <property type="entry name" value="Periplasmic binding protein-like II"/>
    <property type="match status" value="1"/>
</dbReference>
<dbReference type="Pfam" id="PF00126">
    <property type="entry name" value="HTH_1"/>
    <property type="match status" value="1"/>
</dbReference>
<dbReference type="Proteomes" id="UP000466517">
    <property type="component" value="Chromosome"/>
</dbReference>
<evidence type="ECO:0000259" key="7">
    <source>
        <dbReference type="PROSITE" id="PS50931"/>
    </source>
</evidence>
<feature type="domain" description="HTH lysR-type" evidence="7">
    <location>
        <begin position="22"/>
        <end position="69"/>
    </location>
</feature>
<dbReference type="InterPro" id="IPR005119">
    <property type="entry name" value="LysR_subst-bd"/>
</dbReference>
<dbReference type="Gene3D" id="1.10.10.10">
    <property type="entry name" value="Winged helix-like DNA-binding domain superfamily/Winged helix DNA-binding domain"/>
    <property type="match status" value="1"/>
</dbReference>
<sequence length="323" mass="34179">MADVGEPTPLTRLAPRVALLSALAADGNLTRAAAAAGVPQPTASRWLAALSEALGTPLLVPDGRRVRLTPAGACLADAAGRAMAELSAGLRQAEQEADPERGRVVLAFLHTMGERRVPDQLRAFRRKHPRVRFTLVQGAHEDLLDHVRHGRADLAMTAPLPASDEFGVLVLDTQHLVVLVPAEHPLAGRSYVRMAELADEQFIGMKPGYGLRAIVDELAGAAGFTPALAFEGEEVDTVRGLVAAGLGVAVVPPADPGPSPDAVEIALRPAAERRIGLVWAADRPLAPSAAAFLDFVGGRAVAQRRERGDDGTVRTPTRTRNRR</sequence>
<evidence type="ECO:0000313" key="8">
    <source>
        <dbReference type="EMBL" id="BBZ30809.1"/>
    </source>
</evidence>
<dbReference type="RefSeq" id="WP_220100375.1">
    <property type="nucleotide sequence ID" value="NZ_AP022610.1"/>
</dbReference>
<dbReference type="AlphaFoldDB" id="A0A7I7XNJ2"/>
<dbReference type="EMBL" id="AP022610">
    <property type="protein sequence ID" value="BBZ30809.1"/>
    <property type="molecule type" value="Genomic_DNA"/>
</dbReference>
<feature type="region of interest" description="Disordered" evidence="6">
    <location>
        <begin position="304"/>
        <end position="323"/>
    </location>
</feature>
<proteinExistence type="inferred from homology"/>
<reference evidence="8 9" key="1">
    <citation type="journal article" date="2019" name="Emerg. Microbes Infect.">
        <title>Comprehensive subspecies identification of 175 nontuberculous mycobacteria species based on 7547 genomic profiles.</title>
        <authorList>
            <person name="Matsumoto Y."/>
            <person name="Kinjo T."/>
            <person name="Motooka D."/>
            <person name="Nabeya D."/>
            <person name="Jung N."/>
            <person name="Uechi K."/>
            <person name="Horii T."/>
            <person name="Iida T."/>
            <person name="Fujita J."/>
            <person name="Nakamura S."/>
        </authorList>
    </citation>
    <scope>NUCLEOTIDE SEQUENCE [LARGE SCALE GENOMIC DNA]</scope>
    <source>
        <strain evidence="8 9">JCM 13574</strain>
    </source>
</reference>
<protein>
    <submittedName>
        <fullName evidence="8">LysR family transcriptional regulator</fullName>
    </submittedName>
</protein>
<dbReference type="InterPro" id="IPR036390">
    <property type="entry name" value="WH_DNA-bd_sf"/>
</dbReference>
<dbReference type="PROSITE" id="PS50931">
    <property type="entry name" value="HTH_LYSR"/>
    <property type="match status" value="1"/>
</dbReference>
<dbReference type="SUPFAM" id="SSF46785">
    <property type="entry name" value="Winged helix' DNA-binding domain"/>
    <property type="match status" value="1"/>
</dbReference>
<dbReference type="GO" id="GO:0003677">
    <property type="term" value="F:DNA binding"/>
    <property type="evidence" value="ECO:0007669"/>
    <property type="project" value="UniProtKB-KW"/>
</dbReference>
<evidence type="ECO:0000256" key="6">
    <source>
        <dbReference type="SAM" id="MobiDB-lite"/>
    </source>
</evidence>
<dbReference type="Pfam" id="PF03466">
    <property type="entry name" value="LysR_substrate"/>
    <property type="match status" value="1"/>
</dbReference>
<dbReference type="CDD" id="cd08434">
    <property type="entry name" value="PBP2_GltC_like"/>
    <property type="match status" value="1"/>
</dbReference>
<keyword evidence="3" id="KW-0238">DNA-binding</keyword>
<evidence type="ECO:0000313" key="9">
    <source>
        <dbReference type="Proteomes" id="UP000466517"/>
    </source>
</evidence>
<comment type="similarity">
    <text evidence="1">Belongs to the LysR transcriptional regulatory family.</text>
</comment>
<dbReference type="GO" id="GO:0032993">
    <property type="term" value="C:protein-DNA complex"/>
    <property type="evidence" value="ECO:0007669"/>
    <property type="project" value="TreeGrafter"/>
</dbReference>
<evidence type="ECO:0000256" key="5">
    <source>
        <dbReference type="ARBA" id="ARBA00023163"/>
    </source>
</evidence>
<dbReference type="KEGG" id="mmag:MMAD_51040"/>
<evidence type="ECO:0000256" key="1">
    <source>
        <dbReference type="ARBA" id="ARBA00009437"/>
    </source>
</evidence>
<keyword evidence="2" id="KW-0805">Transcription regulation</keyword>
<evidence type="ECO:0000256" key="4">
    <source>
        <dbReference type="ARBA" id="ARBA00023159"/>
    </source>
</evidence>
<keyword evidence="4" id="KW-0010">Activator</keyword>
<dbReference type="GO" id="GO:0003700">
    <property type="term" value="F:DNA-binding transcription factor activity"/>
    <property type="evidence" value="ECO:0007669"/>
    <property type="project" value="InterPro"/>
</dbReference>
<evidence type="ECO:0000256" key="3">
    <source>
        <dbReference type="ARBA" id="ARBA00023125"/>
    </source>
</evidence>
<dbReference type="InterPro" id="IPR000847">
    <property type="entry name" value="LysR_HTH_N"/>
</dbReference>
<dbReference type="PANTHER" id="PTHR30346">
    <property type="entry name" value="TRANSCRIPTIONAL DUAL REGULATOR HCAR-RELATED"/>
    <property type="match status" value="1"/>
</dbReference>
<gene>
    <name evidence="8" type="ORF">MMAD_51040</name>
</gene>
<evidence type="ECO:0000256" key="2">
    <source>
        <dbReference type="ARBA" id="ARBA00023015"/>
    </source>
</evidence>
<dbReference type="PANTHER" id="PTHR30346:SF28">
    <property type="entry name" value="HTH-TYPE TRANSCRIPTIONAL REGULATOR CYNR"/>
    <property type="match status" value="1"/>
</dbReference>
<name>A0A7I7XNJ2_9MYCO</name>